<dbReference type="InterPro" id="IPR005119">
    <property type="entry name" value="LysR_subst-bd"/>
</dbReference>
<evidence type="ECO:0000259" key="5">
    <source>
        <dbReference type="PROSITE" id="PS50931"/>
    </source>
</evidence>
<comment type="similarity">
    <text evidence="1">Belongs to the LysR transcriptional regulatory family.</text>
</comment>
<dbReference type="EMBL" id="JAVIZX010000001">
    <property type="protein sequence ID" value="MDR6214808.1"/>
    <property type="molecule type" value="Genomic_DNA"/>
</dbReference>
<dbReference type="RefSeq" id="WP_309829119.1">
    <property type="nucleotide sequence ID" value="NZ_JAVIZX010000001.1"/>
</dbReference>
<keyword evidence="2" id="KW-0805">Transcription regulation</keyword>
<reference evidence="6 7" key="1">
    <citation type="submission" date="2023-08" db="EMBL/GenBank/DDBJ databases">
        <title>Functional and genomic diversity of the sorghum phyllosphere microbiome.</title>
        <authorList>
            <person name="Shade A."/>
        </authorList>
    </citation>
    <scope>NUCLEOTIDE SEQUENCE [LARGE SCALE GENOMIC DNA]</scope>
    <source>
        <strain evidence="6 7">SORGH_AS_0335</strain>
    </source>
</reference>
<dbReference type="InterPro" id="IPR036390">
    <property type="entry name" value="WH_DNA-bd_sf"/>
</dbReference>
<dbReference type="Gene3D" id="1.10.10.10">
    <property type="entry name" value="Winged helix-like DNA-binding domain superfamily/Winged helix DNA-binding domain"/>
    <property type="match status" value="1"/>
</dbReference>
<dbReference type="GO" id="GO:0003677">
    <property type="term" value="F:DNA binding"/>
    <property type="evidence" value="ECO:0007669"/>
    <property type="project" value="UniProtKB-KW"/>
</dbReference>
<dbReference type="Pfam" id="PF00126">
    <property type="entry name" value="HTH_1"/>
    <property type="match status" value="1"/>
</dbReference>
<dbReference type="Gene3D" id="3.40.190.10">
    <property type="entry name" value="Periplasmic binding protein-like II"/>
    <property type="match status" value="2"/>
</dbReference>
<protein>
    <submittedName>
        <fullName evidence="6">DNA-binding transcriptional LysR family regulator</fullName>
    </submittedName>
</protein>
<feature type="domain" description="HTH lysR-type" evidence="5">
    <location>
        <begin position="8"/>
        <end position="65"/>
    </location>
</feature>
<dbReference type="InterPro" id="IPR050950">
    <property type="entry name" value="HTH-type_LysR_regulators"/>
</dbReference>
<dbReference type="Proteomes" id="UP001267710">
    <property type="component" value="Unassembled WGS sequence"/>
</dbReference>
<evidence type="ECO:0000256" key="3">
    <source>
        <dbReference type="ARBA" id="ARBA00023125"/>
    </source>
</evidence>
<evidence type="ECO:0000313" key="7">
    <source>
        <dbReference type="Proteomes" id="UP001267710"/>
    </source>
</evidence>
<organism evidence="6 7">
    <name type="scientific">Paracidovorax wautersii</name>
    <dbReference type="NCBI Taxonomy" id="1177982"/>
    <lineage>
        <taxon>Bacteria</taxon>
        <taxon>Pseudomonadati</taxon>
        <taxon>Pseudomonadota</taxon>
        <taxon>Betaproteobacteria</taxon>
        <taxon>Burkholderiales</taxon>
        <taxon>Comamonadaceae</taxon>
        <taxon>Paracidovorax</taxon>
    </lineage>
</organism>
<dbReference type="SUPFAM" id="SSF53850">
    <property type="entry name" value="Periplasmic binding protein-like II"/>
    <property type="match status" value="1"/>
</dbReference>
<keyword evidence="7" id="KW-1185">Reference proteome</keyword>
<dbReference type="PROSITE" id="PS50931">
    <property type="entry name" value="HTH_LYSR"/>
    <property type="match status" value="1"/>
</dbReference>
<evidence type="ECO:0000256" key="1">
    <source>
        <dbReference type="ARBA" id="ARBA00009437"/>
    </source>
</evidence>
<proteinExistence type="inferred from homology"/>
<dbReference type="PANTHER" id="PTHR30419">
    <property type="entry name" value="HTH-TYPE TRANSCRIPTIONAL REGULATOR YBHD"/>
    <property type="match status" value="1"/>
</dbReference>
<keyword evidence="3 6" id="KW-0238">DNA-binding</keyword>
<dbReference type="PRINTS" id="PR00039">
    <property type="entry name" value="HTHLYSR"/>
</dbReference>
<evidence type="ECO:0000256" key="2">
    <source>
        <dbReference type="ARBA" id="ARBA00023015"/>
    </source>
</evidence>
<dbReference type="InterPro" id="IPR036388">
    <property type="entry name" value="WH-like_DNA-bd_sf"/>
</dbReference>
<dbReference type="InterPro" id="IPR000847">
    <property type="entry name" value="LysR_HTH_N"/>
</dbReference>
<accession>A0ABU1IDZ4</accession>
<dbReference type="SUPFAM" id="SSF46785">
    <property type="entry name" value="Winged helix' DNA-binding domain"/>
    <property type="match status" value="1"/>
</dbReference>
<evidence type="ECO:0000256" key="4">
    <source>
        <dbReference type="ARBA" id="ARBA00023163"/>
    </source>
</evidence>
<name>A0ABU1IDZ4_9BURK</name>
<comment type="caution">
    <text evidence="6">The sequence shown here is derived from an EMBL/GenBank/DDBJ whole genome shotgun (WGS) entry which is preliminary data.</text>
</comment>
<dbReference type="Pfam" id="PF03466">
    <property type="entry name" value="LysR_substrate"/>
    <property type="match status" value="1"/>
</dbReference>
<dbReference type="PANTHER" id="PTHR30419:SF8">
    <property type="entry name" value="NITROGEN ASSIMILATION TRANSCRIPTIONAL ACTIVATOR-RELATED"/>
    <property type="match status" value="1"/>
</dbReference>
<keyword evidence="4" id="KW-0804">Transcription</keyword>
<evidence type="ECO:0000313" key="6">
    <source>
        <dbReference type="EMBL" id="MDR6214808.1"/>
    </source>
</evidence>
<sequence>MPVLPNNVSLRQLRAFQEVARSSTFAAAARQLHITQSALSESIRQLEEAVGVRLFDRTTRSVGLTAGGSAFLEDVQQSLAALEQGLRRMDDLASLRGGEVRIAAAPSVLAAIVLPALPALQRSHPHIQVQLFEEVASTITRLVREGQVDFGISGWHPTAQGLEAQPLLRDPMGLLARADDPLLQGPTLQASQLAGRDCIGLTEDTAISQLLQSGESLPDSVRRPRLRVSHTLLLCQAIRLGLGVAVMPALTAQHPLLGDLRFRPLAAPHIARRIMLLQRPRRSLSPAARVFFDAIALQARTVAGYPGIALDGAQGAE</sequence>
<gene>
    <name evidence="6" type="ORF">QE399_002497</name>
</gene>